<dbReference type="Ensembl" id="ENSCCRT00010081173.1">
    <property type="protein sequence ID" value="ENSCCRP00010073345.1"/>
    <property type="gene ID" value="ENSCCRG00010031910.1"/>
</dbReference>
<dbReference type="SMART" id="SM00034">
    <property type="entry name" value="CLECT"/>
    <property type="match status" value="2"/>
</dbReference>
<protein>
    <submittedName>
        <fullName evidence="3">Si:dkey-31g16.2</fullName>
    </submittedName>
</protein>
<feature type="domain" description="C-type lectin" evidence="2">
    <location>
        <begin position="173"/>
        <end position="275"/>
    </location>
</feature>
<organism evidence="3 4">
    <name type="scientific">Cyprinus carpio</name>
    <name type="common">Common carp</name>
    <dbReference type="NCBI Taxonomy" id="7962"/>
    <lineage>
        <taxon>Eukaryota</taxon>
        <taxon>Metazoa</taxon>
        <taxon>Chordata</taxon>
        <taxon>Craniata</taxon>
        <taxon>Vertebrata</taxon>
        <taxon>Euteleostomi</taxon>
        <taxon>Actinopterygii</taxon>
        <taxon>Neopterygii</taxon>
        <taxon>Teleostei</taxon>
        <taxon>Ostariophysi</taxon>
        <taxon>Cypriniformes</taxon>
        <taxon>Cyprinidae</taxon>
        <taxon>Cyprininae</taxon>
        <taxon>Cyprinus</taxon>
    </lineage>
</organism>
<sequence>MKAGDNVSESVLTATDRAMEQKLLLILMICGINCVTGLIAFMESSKNFYFVNESKTFAEAQQYCRENYVDLVTLEDWTDMEELLALETLMSTESAWIGLRKAGQEQWRWADPELYKDGEAEYRNWGPSEPTNTGDEYCSVMDSVGDFRDTDCVTSRTFICYEADLYGQTYSKYILVNQLKPWREAQRYCRQYHTELVSVRNEEENRQIQQLIPAGDVTYMGLFKDAFVWSDNSMSSFRNWESSQPDGSGDCVVHSRQSRLWDDQECSDARPFFCYDRTVVRQILRMKVESDQNVNDPNIKATILEEIKQKLIYQGLSVNAYLQWKQQANGDVFQRE</sequence>
<dbReference type="CDD" id="cd03602">
    <property type="entry name" value="CLECT_1"/>
    <property type="match status" value="1"/>
</dbReference>
<dbReference type="InterPro" id="IPR016187">
    <property type="entry name" value="CTDL_fold"/>
</dbReference>
<feature type="transmembrane region" description="Helical" evidence="1">
    <location>
        <begin position="23"/>
        <end position="42"/>
    </location>
</feature>
<dbReference type="Gene3D" id="3.10.100.10">
    <property type="entry name" value="Mannose-Binding Protein A, subunit A"/>
    <property type="match status" value="2"/>
</dbReference>
<dbReference type="InterPro" id="IPR001304">
    <property type="entry name" value="C-type_lectin-like"/>
</dbReference>
<dbReference type="PANTHER" id="PTHR45784:SF3">
    <property type="entry name" value="C-TYPE LECTIN DOMAIN FAMILY 4 MEMBER K-LIKE-RELATED"/>
    <property type="match status" value="1"/>
</dbReference>
<dbReference type="SUPFAM" id="SSF56436">
    <property type="entry name" value="C-type lectin-like"/>
    <property type="match status" value="2"/>
</dbReference>
<dbReference type="InterPro" id="IPR016186">
    <property type="entry name" value="C-type_lectin-like/link_sf"/>
</dbReference>
<feature type="domain" description="C-type lectin" evidence="2">
    <location>
        <begin position="43"/>
        <end position="161"/>
    </location>
</feature>
<name>A0A8C1M741_CYPCA</name>
<evidence type="ECO:0000313" key="3">
    <source>
        <dbReference type="Ensembl" id="ENSCCRP00010073345.1"/>
    </source>
</evidence>
<keyword evidence="1" id="KW-0812">Transmembrane</keyword>
<evidence type="ECO:0000256" key="1">
    <source>
        <dbReference type="SAM" id="Phobius"/>
    </source>
</evidence>
<dbReference type="PROSITE" id="PS50041">
    <property type="entry name" value="C_TYPE_LECTIN_2"/>
    <property type="match status" value="2"/>
</dbReference>
<accession>A0A8C1M741</accession>
<reference evidence="3" key="2">
    <citation type="submission" date="2025-09" db="UniProtKB">
        <authorList>
            <consortium name="Ensembl"/>
        </authorList>
    </citation>
    <scope>IDENTIFICATION</scope>
</reference>
<proteinExistence type="predicted"/>
<keyword evidence="4" id="KW-1185">Reference proteome</keyword>
<dbReference type="PANTHER" id="PTHR45784">
    <property type="entry name" value="C-TYPE LECTIN DOMAIN FAMILY 20 MEMBER A-RELATED"/>
    <property type="match status" value="1"/>
</dbReference>
<dbReference type="Pfam" id="PF00059">
    <property type="entry name" value="Lectin_C"/>
    <property type="match status" value="2"/>
</dbReference>
<reference evidence="3" key="1">
    <citation type="submission" date="2025-08" db="UniProtKB">
        <authorList>
            <consortium name="Ensembl"/>
        </authorList>
    </citation>
    <scope>IDENTIFICATION</scope>
</reference>
<keyword evidence="1" id="KW-0472">Membrane</keyword>
<evidence type="ECO:0000259" key="2">
    <source>
        <dbReference type="PROSITE" id="PS50041"/>
    </source>
</evidence>
<dbReference type="AlphaFoldDB" id="A0A8C1M741"/>
<evidence type="ECO:0000313" key="4">
    <source>
        <dbReference type="Proteomes" id="UP000694427"/>
    </source>
</evidence>
<dbReference type="Proteomes" id="UP000694427">
    <property type="component" value="Unplaced"/>
</dbReference>
<keyword evidence="1" id="KW-1133">Transmembrane helix</keyword>